<dbReference type="Proteomes" id="UP000325785">
    <property type="component" value="Chromosome"/>
</dbReference>
<dbReference type="STRING" id="540747.SAMN04488031_10954"/>
<comment type="function">
    <text evidence="9">Part of the tripartite ATP-independent periplasmic (TRAP) transport system.</text>
</comment>
<feature type="transmembrane region" description="Helical" evidence="9">
    <location>
        <begin position="92"/>
        <end position="113"/>
    </location>
</feature>
<keyword evidence="3" id="KW-1003">Cell membrane</keyword>
<evidence type="ECO:0000256" key="8">
    <source>
        <dbReference type="ARBA" id="ARBA00038436"/>
    </source>
</evidence>
<dbReference type="EMBL" id="LAXI01000024">
    <property type="protein sequence ID" value="KRS15285.1"/>
    <property type="molecule type" value="Genomic_DNA"/>
</dbReference>
<evidence type="ECO:0000313" key="12">
    <source>
        <dbReference type="EMBL" id="QEW25060.1"/>
    </source>
</evidence>
<keyword evidence="7 9" id="KW-0472">Membrane</keyword>
<sequence length="177" mass="20274">MQKLTTSSRLLKHARQLADAVPAILLAAMFVCFIIQVFMRYVMDSPVGWTVEVCVIAWLWILLWGQSVSATEADEIRFDIVYGSVGPEVRRWFRMIFSVFLVGIYMWSLPALWDFVTFMKIQETSYLDIPFNWVYSIALIFSVASILRYLWILWTAAKGQDAPATTAEAASRKDGVE</sequence>
<dbReference type="Proteomes" id="UP000051401">
    <property type="component" value="Unassembled WGS sequence"/>
</dbReference>
<dbReference type="GO" id="GO:0022857">
    <property type="term" value="F:transmembrane transporter activity"/>
    <property type="evidence" value="ECO:0007669"/>
    <property type="project" value="UniProtKB-UniRule"/>
</dbReference>
<evidence type="ECO:0000313" key="11">
    <source>
        <dbReference type="EMBL" id="KRS15285.1"/>
    </source>
</evidence>
<dbReference type="PATRIC" id="fig|540747.5.peg.3280"/>
<keyword evidence="4 9" id="KW-0997">Cell inner membrane</keyword>
<dbReference type="InterPro" id="IPR007387">
    <property type="entry name" value="TRAP_DctQ"/>
</dbReference>
<evidence type="ECO:0000256" key="1">
    <source>
        <dbReference type="ARBA" id="ARBA00004429"/>
    </source>
</evidence>
<comment type="subunit">
    <text evidence="9">The complex comprises the extracytoplasmic solute receptor protein and the two transmembrane proteins.</text>
</comment>
<evidence type="ECO:0000256" key="9">
    <source>
        <dbReference type="RuleBase" id="RU369079"/>
    </source>
</evidence>
<evidence type="ECO:0000313" key="13">
    <source>
        <dbReference type="Proteomes" id="UP000051401"/>
    </source>
</evidence>
<keyword evidence="6 9" id="KW-1133">Transmembrane helix</keyword>
<dbReference type="AlphaFoldDB" id="A0A0T5P277"/>
<feature type="transmembrane region" description="Helical" evidence="9">
    <location>
        <begin position="133"/>
        <end position="151"/>
    </location>
</feature>
<proteinExistence type="inferred from homology"/>
<name>A0A0T5P277_9RHOB</name>
<dbReference type="PANTHER" id="PTHR35011">
    <property type="entry name" value="2,3-DIKETO-L-GULONATE TRAP TRANSPORTER SMALL PERMEASE PROTEIN YIAM"/>
    <property type="match status" value="1"/>
</dbReference>
<dbReference type="GO" id="GO:0005886">
    <property type="term" value="C:plasma membrane"/>
    <property type="evidence" value="ECO:0007669"/>
    <property type="project" value="UniProtKB-SubCell"/>
</dbReference>
<dbReference type="EMBL" id="CP031598">
    <property type="protein sequence ID" value="QEW25060.1"/>
    <property type="molecule type" value="Genomic_DNA"/>
</dbReference>
<accession>A0A0T5P277</accession>
<evidence type="ECO:0000256" key="4">
    <source>
        <dbReference type="ARBA" id="ARBA00022519"/>
    </source>
</evidence>
<gene>
    <name evidence="12" type="ORF">RIdsm_00844</name>
    <name evidence="11" type="ORF">XM52_24635</name>
</gene>
<keyword evidence="2 9" id="KW-0813">Transport</keyword>
<keyword evidence="5 9" id="KW-0812">Transmembrane</keyword>
<evidence type="ECO:0000256" key="2">
    <source>
        <dbReference type="ARBA" id="ARBA00022448"/>
    </source>
</evidence>
<evidence type="ECO:0000313" key="14">
    <source>
        <dbReference type="Proteomes" id="UP000325785"/>
    </source>
</evidence>
<evidence type="ECO:0000256" key="7">
    <source>
        <dbReference type="ARBA" id="ARBA00023136"/>
    </source>
</evidence>
<evidence type="ECO:0000256" key="6">
    <source>
        <dbReference type="ARBA" id="ARBA00022989"/>
    </source>
</evidence>
<dbReference type="InterPro" id="IPR055348">
    <property type="entry name" value="DctQ"/>
</dbReference>
<dbReference type="KEGG" id="rid:RIdsm_00844"/>
<reference evidence="12 14" key="2">
    <citation type="submission" date="2018-08" db="EMBL/GenBank/DDBJ databases">
        <title>Genetic Globetrotter - A new plasmid hitch-hiking vast phylogenetic and geographic distances.</title>
        <authorList>
            <person name="Vollmers J."/>
            <person name="Petersen J."/>
        </authorList>
    </citation>
    <scope>NUCLEOTIDE SEQUENCE [LARGE SCALE GENOMIC DNA]</scope>
    <source>
        <strain evidence="12 14">DSM 26383</strain>
    </source>
</reference>
<dbReference type="Pfam" id="PF04290">
    <property type="entry name" value="DctQ"/>
    <property type="match status" value="1"/>
</dbReference>
<feature type="domain" description="Tripartite ATP-independent periplasmic transporters DctQ component" evidence="10">
    <location>
        <begin position="29"/>
        <end position="157"/>
    </location>
</feature>
<comment type="subcellular location">
    <subcellularLocation>
        <location evidence="1 9">Cell inner membrane</location>
        <topology evidence="1 9">Multi-pass membrane protein</topology>
    </subcellularLocation>
</comment>
<organism evidence="11 13">
    <name type="scientific">Roseovarius indicus</name>
    <dbReference type="NCBI Taxonomy" id="540747"/>
    <lineage>
        <taxon>Bacteria</taxon>
        <taxon>Pseudomonadati</taxon>
        <taxon>Pseudomonadota</taxon>
        <taxon>Alphaproteobacteria</taxon>
        <taxon>Rhodobacterales</taxon>
        <taxon>Roseobacteraceae</taxon>
        <taxon>Roseovarius</taxon>
    </lineage>
</organism>
<comment type="similarity">
    <text evidence="8 9">Belongs to the TRAP transporter small permease family.</text>
</comment>
<evidence type="ECO:0000259" key="10">
    <source>
        <dbReference type="Pfam" id="PF04290"/>
    </source>
</evidence>
<evidence type="ECO:0000256" key="3">
    <source>
        <dbReference type="ARBA" id="ARBA00022475"/>
    </source>
</evidence>
<dbReference type="PANTHER" id="PTHR35011:SF2">
    <property type="entry name" value="2,3-DIKETO-L-GULONATE TRAP TRANSPORTER SMALL PERMEASE PROTEIN YIAM"/>
    <property type="match status" value="1"/>
</dbReference>
<feature type="transmembrane region" description="Helical" evidence="9">
    <location>
        <begin position="49"/>
        <end position="71"/>
    </location>
</feature>
<protein>
    <recommendedName>
        <fullName evidence="9">TRAP transporter small permease protein</fullName>
    </recommendedName>
</protein>
<evidence type="ECO:0000256" key="5">
    <source>
        <dbReference type="ARBA" id="ARBA00022692"/>
    </source>
</evidence>
<keyword evidence="13" id="KW-1185">Reference proteome</keyword>
<feature type="transmembrane region" description="Helical" evidence="9">
    <location>
        <begin position="21"/>
        <end position="43"/>
    </location>
</feature>
<reference evidence="11 13" key="1">
    <citation type="submission" date="2015-04" db="EMBL/GenBank/DDBJ databases">
        <title>The draft genome sequence of Roseovarius indicus B108T.</title>
        <authorList>
            <person name="Li G."/>
            <person name="Lai Q."/>
            <person name="Shao Z."/>
            <person name="Yan P."/>
        </authorList>
    </citation>
    <scope>NUCLEOTIDE SEQUENCE [LARGE SCALE GENOMIC DNA]</scope>
    <source>
        <strain evidence="11 13">B108</strain>
    </source>
</reference>
<dbReference type="GO" id="GO:0015740">
    <property type="term" value="P:C4-dicarboxylate transport"/>
    <property type="evidence" value="ECO:0007669"/>
    <property type="project" value="TreeGrafter"/>
</dbReference>